<accession>A0A9X5I5Z6</accession>
<dbReference type="Proteomes" id="UP000031532">
    <property type="component" value="Unassembled WGS sequence"/>
</dbReference>
<evidence type="ECO:0000313" key="2">
    <source>
        <dbReference type="Proteomes" id="UP000031532"/>
    </source>
</evidence>
<dbReference type="RefSeq" id="WP_132867118.1">
    <property type="nucleotide sequence ID" value="NZ_JTJC03000004.1"/>
</dbReference>
<keyword evidence="2" id="KW-1185">Reference proteome</keyword>
<dbReference type="EMBL" id="JTJC03000004">
    <property type="protein sequence ID" value="NHC35972.1"/>
    <property type="molecule type" value="Genomic_DNA"/>
</dbReference>
<gene>
    <name evidence="1" type="ORF">QH73_0015150</name>
</gene>
<dbReference type="AlphaFoldDB" id="A0A9X5I5Z6"/>
<sequence length="102" mass="11471">MIEFRRLKGDRSQPGKLAAIAHPSRLKKGVFDMHHTSETKATATTLSNCAIRAERSYRYRVTLVSEQLGLDDGEMPVPKDCQTMSKKQAMADRITFGNRCLT</sequence>
<reference evidence="1 2" key="1">
    <citation type="journal article" date="2015" name="Genome Announc.">
        <title>Draft Genome Sequence of the Terrestrial Cyanobacterium Scytonema millei VB511283, Isolated from Eastern India.</title>
        <authorList>
            <person name="Sen D."/>
            <person name="Chandrababunaidu M.M."/>
            <person name="Singh D."/>
            <person name="Sanghi N."/>
            <person name="Ghorai A."/>
            <person name="Mishra G.P."/>
            <person name="Madduluri M."/>
            <person name="Adhikary S.P."/>
            <person name="Tripathy S."/>
        </authorList>
    </citation>
    <scope>NUCLEOTIDE SEQUENCE [LARGE SCALE GENOMIC DNA]</scope>
    <source>
        <strain evidence="1 2">VB511283</strain>
    </source>
</reference>
<comment type="caution">
    <text evidence="1">The sequence shown here is derived from an EMBL/GenBank/DDBJ whole genome shotgun (WGS) entry which is preliminary data.</text>
</comment>
<organism evidence="1 2">
    <name type="scientific">Scytonema millei VB511283</name>
    <dbReference type="NCBI Taxonomy" id="1245923"/>
    <lineage>
        <taxon>Bacteria</taxon>
        <taxon>Bacillati</taxon>
        <taxon>Cyanobacteriota</taxon>
        <taxon>Cyanophyceae</taxon>
        <taxon>Nostocales</taxon>
        <taxon>Scytonemataceae</taxon>
        <taxon>Scytonema</taxon>
    </lineage>
</organism>
<evidence type="ECO:0000313" key="1">
    <source>
        <dbReference type="EMBL" id="NHC35972.1"/>
    </source>
</evidence>
<protein>
    <submittedName>
        <fullName evidence="1">Uncharacterized protein</fullName>
    </submittedName>
</protein>
<name>A0A9X5I5Z6_9CYAN</name>
<proteinExistence type="predicted"/>